<protein>
    <recommendedName>
        <fullName evidence="4">ADP-ribosyltransferse</fullName>
    </recommendedName>
</protein>
<proteinExistence type="predicted"/>
<reference evidence="2 3" key="1">
    <citation type="journal article" date="2019" name="Emerg. Microbes Infect.">
        <title>Comprehensive subspecies identification of 175 nontuberculous mycobacteria species based on 7547 genomic profiles.</title>
        <authorList>
            <person name="Matsumoto Y."/>
            <person name="Kinjo T."/>
            <person name="Motooka D."/>
            <person name="Nabeya D."/>
            <person name="Jung N."/>
            <person name="Uechi K."/>
            <person name="Horii T."/>
            <person name="Iida T."/>
            <person name="Fujita J."/>
            <person name="Nakamura S."/>
        </authorList>
    </citation>
    <scope>NUCLEOTIDE SEQUENCE [LARGE SCALE GENOMIC DNA]</scope>
    <source>
        <strain evidence="2 3">JCM 6376</strain>
    </source>
</reference>
<keyword evidence="3" id="KW-1185">Reference proteome</keyword>
<feature type="compositionally biased region" description="Low complexity" evidence="1">
    <location>
        <begin position="570"/>
        <end position="592"/>
    </location>
</feature>
<feature type="compositionally biased region" description="Basic and acidic residues" evidence="1">
    <location>
        <begin position="699"/>
        <end position="716"/>
    </location>
</feature>
<evidence type="ECO:0008006" key="4">
    <source>
        <dbReference type="Google" id="ProtNLM"/>
    </source>
</evidence>
<evidence type="ECO:0000313" key="2">
    <source>
        <dbReference type="EMBL" id="BBX06525.1"/>
    </source>
</evidence>
<feature type="compositionally biased region" description="Low complexity" evidence="1">
    <location>
        <begin position="490"/>
        <end position="505"/>
    </location>
</feature>
<sequence length="857" mass="86786">MPPLSVDPTALDGAGSALVDVGKDIGWTMSTLEGALSGCGSMCGNDPVGAAMGQKYDSTAAAVLQAIAAARNGLVNLGDGVRVSAHNYSMADAQSDVSGRSQPLPVPPASEKVTASTPPSSVGAGDAAPAGFGWVAKYIGMIWPNGDSAQLRAAAAAWTAAGTQLLVTETSAAGSLGIIGAQQIPEGEAIGKAFAESINGAVQIMNQSTTIAAQLNAYAAKIDAVHAAIIDLLSRICDPMTGFKEVWDVLTGEDEDEIKKIADDIKTVIDNFESETSALAAEMTVAMSAAEDIASAMTKYADKEWNQFLHGTEVGRLIDLDLRFTKGFFGQAENLVKDNWKYGPLRAMTQPERWFNDWKETVTGMAPLVGLGGDGAPGVGESWKDVGKGLVHSDLWSKDPAEGLGANLFDALTLLVPGGELGAAGKVTHGAADAAEATAKAAPHIADAAPQVGRDVVKGAESATPPVHVPEAPPGGAPRPLPDAAPKPATPEAAPKPAAPVAGEPRSAPAEGHGAGGPTERTPGAAAPEHAGSGPAEAPKVPGEPRPSVVDAPATAAERTAMANQLAEVPASAPSAGSGAAGSALPSAPSAGALGGGGGHASDVMSSAAGGASDRVPAAVGAHGAESAAGGAGHGPHPGSGDGGGGSHGGSSDHGGGGHETGAGRGDAPNHGRGDGEHDGHGTGELDDAPNPDPAGISPEKRDEILAMDKGDRPDPSEYLSPEYIEEHLGQFHDGAARFMPEENFEQYGIGQRDGTSFMLTKHDADELIRSTHGDPRAMERALGFVEGYLDDHAIVRIDVPDPEAYNLRVPSGNEAGANSQWLPGGYLPEGLREAVIDGASVPPDHYTVIDIRELKE</sequence>
<gene>
    <name evidence="2" type="ORF">MAIC_13280</name>
</gene>
<accession>A0AAD1MBF5</accession>
<feature type="region of interest" description="Disordered" evidence="1">
    <location>
        <begin position="459"/>
        <end position="720"/>
    </location>
</feature>
<dbReference type="KEGG" id="maic:MAIC_13280"/>
<feature type="compositionally biased region" description="Pro residues" evidence="1">
    <location>
        <begin position="467"/>
        <end position="489"/>
    </location>
</feature>
<organism evidence="2 3">
    <name type="scientific">Mycolicibacterium aichiense</name>
    <dbReference type="NCBI Taxonomy" id="1799"/>
    <lineage>
        <taxon>Bacteria</taxon>
        <taxon>Bacillati</taxon>
        <taxon>Actinomycetota</taxon>
        <taxon>Actinomycetes</taxon>
        <taxon>Mycobacteriales</taxon>
        <taxon>Mycobacteriaceae</taxon>
        <taxon>Mycolicibacterium</taxon>
    </lineage>
</organism>
<feature type="compositionally biased region" description="Basic and acidic residues" evidence="1">
    <location>
        <begin position="668"/>
        <end position="684"/>
    </location>
</feature>
<evidence type="ECO:0000313" key="3">
    <source>
        <dbReference type="Proteomes" id="UP000467327"/>
    </source>
</evidence>
<dbReference type="AlphaFoldDB" id="A0AAD1MBF5"/>
<feature type="compositionally biased region" description="Gly residues" evidence="1">
    <location>
        <begin position="630"/>
        <end position="665"/>
    </location>
</feature>
<feature type="compositionally biased region" description="Low complexity" evidence="1">
    <location>
        <begin position="552"/>
        <end position="563"/>
    </location>
</feature>
<name>A0AAD1MBF5_9MYCO</name>
<evidence type="ECO:0000256" key="1">
    <source>
        <dbReference type="SAM" id="MobiDB-lite"/>
    </source>
</evidence>
<dbReference type="Proteomes" id="UP000467327">
    <property type="component" value="Chromosome"/>
</dbReference>
<feature type="region of interest" description="Disordered" evidence="1">
    <location>
        <begin position="92"/>
        <end position="124"/>
    </location>
</feature>
<dbReference type="EMBL" id="AP022561">
    <property type="protein sequence ID" value="BBX06525.1"/>
    <property type="molecule type" value="Genomic_DNA"/>
</dbReference>